<dbReference type="Gene3D" id="1.10.260.40">
    <property type="entry name" value="lambda repressor-like DNA-binding domains"/>
    <property type="match status" value="2"/>
</dbReference>
<dbReference type="Pfam" id="PF01381">
    <property type="entry name" value="HTH_3"/>
    <property type="match status" value="2"/>
</dbReference>
<gene>
    <name evidence="3" type="ORF">ABC969_09975</name>
</gene>
<dbReference type="InterPro" id="IPR001387">
    <property type="entry name" value="Cro/C1-type_HTH"/>
</dbReference>
<dbReference type="RefSeq" id="WP_345864539.1">
    <property type="nucleotide sequence ID" value="NZ_JBDIMF010000003.1"/>
</dbReference>
<evidence type="ECO:0000313" key="3">
    <source>
        <dbReference type="EMBL" id="MEN2786745.1"/>
    </source>
</evidence>
<feature type="compositionally biased region" description="Polar residues" evidence="1">
    <location>
        <begin position="301"/>
        <end position="312"/>
    </location>
</feature>
<dbReference type="Proteomes" id="UP001404104">
    <property type="component" value="Unassembled WGS sequence"/>
</dbReference>
<dbReference type="EMBL" id="JBDIMF010000003">
    <property type="protein sequence ID" value="MEN2786745.1"/>
    <property type="molecule type" value="Genomic_DNA"/>
</dbReference>
<feature type="domain" description="HTH cro/C1-type" evidence="2">
    <location>
        <begin position="67"/>
        <end position="98"/>
    </location>
</feature>
<name>A0ABU9XTR6_9SPHN</name>
<sequence>MIDELRKARRSAGWSQITLARRIGVEAQTVKRLESSIGSVSTLIAVMTALDFNLTGLGPGKTLPEQLRSRRRARSMTLEAVAMETGLSRTTIASLERGGGSVASLLRLLAVLAPRARRRAPERSYWGQGDKADRDSRFTPTDFMASVYAAFGEIDLDPCAHLLSPVVAHRRIFLNEGGDGLADDWSGRVAFVNPPYSELLKWLRRAHDQWRAGKVETVVCLIPVRTDSAWFHDVLSTDAEFYLLQGRVRFLDSRGKGQHTPFSLMLLTLGATTKQRNRYAELVPGFWLARSAAAEAGSGTGNAQQGRATPNRPQLPSPAPEGGQKRAANMTQERRLEIAKAPAAKRWTSKHSSEV</sequence>
<feature type="domain" description="HTH cro/C1-type" evidence="2">
    <location>
        <begin position="5"/>
        <end position="57"/>
    </location>
</feature>
<feature type="region of interest" description="Disordered" evidence="1">
    <location>
        <begin position="297"/>
        <end position="355"/>
    </location>
</feature>
<dbReference type="CDD" id="cd00093">
    <property type="entry name" value="HTH_XRE"/>
    <property type="match status" value="2"/>
</dbReference>
<dbReference type="PROSITE" id="PS50943">
    <property type="entry name" value="HTH_CROC1"/>
    <property type="match status" value="2"/>
</dbReference>
<dbReference type="SUPFAM" id="SSF47413">
    <property type="entry name" value="lambda repressor-like DNA-binding domains"/>
    <property type="match status" value="2"/>
</dbReference>
<dbReference type="InterPro" id="IPR008593">
    <property type="entry name" value="Dam_MeTrfase"/>
</dbReference>
<dbReference type="SMART" id="SM00530">
    <property type="entry name" value="HTH_XRE"/>
    <property type="match status" value="2"/>
</dbReference>
<organism evidence="3 4">
    <name type="scientific">Sphingomonas qilianensis</name>
    <dbReference type="NCBI Taxonomy" id="1736690"/>
    <lineage>
        <taxon>Bacteria</taxon>
        <taxon>Pseudomonadati</taxon>
        <taxon>Pseudomonadota</taxon>
        <taxon>Alphaproteobacteria</taxon>
        <taxon>Sphingomonadales</taxon>
        <taxon>Sphingomonadaceae</taxon>
        <taxon>Sphingomonas</taxon>
    </lineage>
</organism>
<evidence type="ECO:0000259" key="2">
    <source>
        <dbReference type="PROSITE" id="PS50943"/>
    </source>
</evidence>
<dbReference type="Pfam" id="PF05869">
    <property type="entry name" value="Dam"/>
    <property type="match status" value="1"/>
</dbReference>
<protein>
    <submittedName>
        <fullName evidence="3">DNA N-6-adenine-methyltransferase</fullName>
    </submittedName>
</protein>
<comment type="caution">
    <text evidence="3">The sequence shown here is derived from an EMBL/GenBank/DDBJ whole genome shotgun (WGS) entry which is preliminary data.</text>
</comment>
<evidence type="ECO:0000256" key="1">
    <source>
        <dbReference type="SAM" id="MobiDB-lite"/>
    </source>
</evidence>
<proteinExistence type="predicted"/>
<keyword evidence="4" id="KW-1185">Reference proteome</keyword>
<dbReference type="InterPro" id="IPR010982">
    <property type="entry name" value="Lambda_DNA-bd_dom_sf"/>
</dbReference>
<reference evidence="3 4" key="1">
    <citation type="submission" date="2024-05" db="EMBL/GenBank/DDBJ databases">
        <authorList>
            <person name="Liu Q."/>
            <person name="Xin Y.-H."/>
        </authorList>
    </citation>
    <scope>NUCLEOTIDE SEQUENCE [LARGE SCALE GENOMIC DNA]</scope>
    <source>
        <strain evidence="3 4">CGMCC 1.15349</strain>
    </source>
</reference>
<evidence type="ECO:0000313" key="4">
    <source>
        <dbReference type="Proteomes" id="UP001404104"/>
    </source>
</evidence>
<accession>A0ABU9XTR6</accession>